<dbReference type="Gene3D" id="3.40.50.300">
    <property type="entry name" value="P-loop containing nucleotide triphosphate hydrolases"/>
    <property type="match status" value="2"/>
</dbReference>
<dbReference type="InterPro" id="IPR012340">
    <property type="entry name" value="NA-bd_OB-fold"/>
</dbReference>
<dbReference type="GO" id="GO:0003678">
    <property type="term" value="F:DNA helicase activity"/>
    <property type="evidence" value="ECO:0007669"/>
    <property type="project" value="TreeGrafter"/>
</dbReference>
<dbReference type="InterPro" id="IPR001650">
    <property type="entry name" value="Helicase_C-like"/>
</dbReference>
<keyword evidence="6" id="KW-0238">DNA-binding</keyword>
<evidence type="ECO:0000259" key="9">
    <source>
        <dbReference type="PROSITE" id="PS51192"/>
    </source>
</evidence>
<dbReference type="NCBIfam" id="NF008163">
    <property type="entry name" value="PRK10917.1-1"/>
    <property type="match status" value="1"/>
</dbReference>
<dbReference type="InterPro" id="IPR027417">
    <property type="entry name" value="P-loop_NTPase"/>
</dbReference>
<evidence type="ECO:0000256" key="3">
    <source>
        <dbReference type="ARBA" id="ARBA00022801"/>
    </source>
</evidence>
<keyword evidence="3" id="KW-0378">Hydrolase</keyword>
<dbReference type="SUPFAM" id="SSF50249">
    <property type="entry name" value="Nucleic acid-binding proteins"/>
    <property type="match status" value="1"/>
</dbReference>
<dbReference type="EMBL" id="AUZY01008869">
    <property type="protein sequence ID" value="EQD44577.1"/>
    <property type="molecule type" value="Genomic_DNA"/>
</dbReference>
<dbReference type="Pfam" id="PF17191">
    <property type="entry name" value="RecG_wedge"/>
    <property type="match status" value="1"/>
</dbReference>
<keyword evidence="2" id="KW-0227">DNA damage</keyword>
<accession>T0ZJG9</accession>
<dbReference type="InterPro" id="IPR014001">
    <property type="entry name" value="Helicase_ATP-bd"/>
</dbReference>
<dbReference type="InterPro" id="IPR011545">
    <property type="entry name" value="DEAD/DEAH_box_helicase_dom"/>
</dbReference>
<dbReference type="PROSITE" id="PS51194">
    <property type="entry name" value="HELICASE_CTER"/>
    <property type="match status" value="1"/>
</dbReference>
<dbReference type="PANTHER" id="PTHR47964">
    <property type="entry name" value="ATP-DEPENDENT DNA HELICASE HOMOLOG RECG, CHLOROPLASTIC"/>
    <property type="match status" value="1"/>
</dbReference>
<comment type="caution">
    <text evidence="11">The sequence shown here is derived from an EMBL/GenBank/DDBJ whole genome shotgun (WGS) entry which is preliminary data.</text>
</comment>
<dbReference type="CDD" id="cd04488">
    <property type="entry name" value="RecG_wedge_OBF"/>
    <property type="match status" value="1"/>
</dbReference>
<dbReference type="InterPro" id="IPR047112">
    <property type="entry name" value="RecG/Mfd"/>
</dbReference>
<dbReference type="GO" id="GO:0006281">
    <property type="term" value="P:DNA repair"/>
    <property type="evidence" value="ECO:0007669"/>
    <property type="project" value="UniProtKB-KW"/>
</dbReference>
<organism evidence="11">
    <name type="scientific">mine drainage metagenome</name>
    <dbReference type="NCBI Taxonomy" id="410659"/>
    <lineage>
        <taxon>unclassified sequences</taxon>
        <taxon>metagenomes</taxon>
        <taxon>ecological metagenomes</taxon>
    </lineage>
</organism>
<keyword evidence="7" id="KW-0234">DNA repair</keyword>
<reference evidence="11" key="1">
    <citation type="submission" date="2013-08" db="EMBL/GenBank/DDBJ databases">
        <authorList>
            <person name="Mendez C."/>
            <person name="Richter M."/>
            <person name="Ferrer M."/>
            <person name="Sanchez J."/>
        </authorList>
    </citation>
    <scope>NUCLEOTIDE SEQUENCE</scope>
</reference>
<name>T0ZJG9_9ZZZZ</name>
<dbReference type="SMART" id="SM00487">
    <property type="entry name" value="DEXDc"/>
    <property type="match status" value="1"/>
</dbReference>
<dbReference type="InterPro" id="IPR045562">
    <property type="entry name" value="RecG_dom3_C"/>
</dbReference>
<dbReference type="InterPro" id="IPR033454">
    <property type="entry name" value="RecG_wedge"/>
</dbReference>
<gene>
    <name evidence="11" type="ORF">B1B_13467</name>
</gene>
<evidence type="ECO:0000313" key="11">
    <source>
        <dbReference type="EMBL" id="EQD44577.1"/>
    </source>
</evidence>
<feature type="domain" description="Helicase C-terminal" evidence="10">
    <location>
        <begin position="477"/>
        <end position="632"/>
    </location>
</feature>
<keyword evidence="5" id="KW-0067">ATP-binding</keyword>
<dbReference type="PANTHER" id="PTHR47964:SF1">
    <property type="entry name" value="ATP-DEPENDENT DNA HELICASE HOMOLOG RECG, CHLOROPLASTIC"/>
    <property type="match status" value="1"/>
</dbReference>
<dbReference type="Pfam" id="PF19833">
    <property type="entry name" value="RecG_dom3_C"/>
    <property type="match status" value="1"/>
</dbReference>
<dbReference type="Pfam" id="PF00270">
    <property type="entry name" value="DEAD"/>
    <property type="match status" value="1"/>
</dbReference>
<keyword evidence="1" id="KW-0547">Nucleotide-binding</keyword>
<dbReference type="GO" id="GO:0016787">
    <property type="term" value="F:hydrolase activity"/>
    <property type="evidence" value="ECO:0007669"/>
    <property type="project" value="UniProtKB-KW"/>
</dbReference>
<dbReference type="SUPFAM" id="SSF52540">
    <property type="entry name" value="P-loop containing nucleoside triphosphate hydrolases"/>
    <property type="match status" value="1"/>
</dbReference>
<evidence type="ECO:0000256" key="5">
    <source>
        <dbReference type="ARBA" id="ARBA00022840"/>
    </source>
</evidence>
<dbReference type="Gene3D" id="2.40.50.140">
    <property type="entry name" value="Nucleic acid-binding proteins"/>
    <property type="match status" value="1"/>
</dbReference>
<evidence type="ECO:0000259" key="10">
    <source>
        <dbReference type="PROSITE" id="PS51194"/>
    </source>
</evidence>
<evidence type="ECO:0000256" key="6">
    <source>
        <dbReference type="ARBA" id="ARBA00023125"/>
    </source>
</evidence>
<proteinExistence type="predicted"/>
<evidence type="ECO:0000256" key="8">
    <source>
        <dbReference type="ARBA" id="ARBA00049819"/>
    </source>
</evidence>
<reference evidence="11" key="2">
    <citation type="journal article" date="2014" name="ISME J.">
        <title>Microbial stratification in low pH oxic and suboxic macroscopic growths along an acid mine drainage.</title>
        <authorList>
            <person name="Mendez-Garcia C."/>
            <person name="Mesa V."/>
            <person name="Sprenger R.R."/>
            <person name="Richter M."/>
            <person name="Diez M.S."/>
            <person name="Solano J."/>
            <person name="Bargiela R."/>
            <person name="Golyshina O.V."/>
            <person name="Manteca A."/>
            <person name="Ramos J.L."/>
            <person name="Gallego J.R."/>
            <person name="Llorente I."/>
            <person name="Martins Dos Santos V.A."/>
            <person name="Jensen O.N."/>
            <person name="Pelaez A.I."/>
            <person name="Sanchez J."/>
            <person name="Ferrer M."/>
        </authorList>
    </citation>
    <scope>NUCLEOTIDE SEQUENCE</scope>
</reference>
<evidence type="ECO:0000256" key="2">
    <source>
        <dbReference type="ARBA" id="ARBA00022763"/>
    </source>
</evidence>
<dbReference type="GO" id="GO:0003677">
    <property type="term" value="F:DNA binding"/>
    <property type="evidence" value="ECO:0007669"/>
    <property type="project" value="UniProtKB-KW"/>
</dbReference>
<dbReference type="GO" id="GO:0005524">
    <property type="term" value="F:ATP binding"/>
    <property type="evidence" value="ECO:0007669"/>
    <property type="project" value="UniProtKB-KW"/>
</dbReference>
<sequence>MLTDAASGDRKASRLTPLPSRTAKAFLWKLDRLGIGGIEDLLFELPLRYEDETRLIPIGTLTCGQTGMIQATIELTDIRYTPRRQLVCRVSDGTGFLNLRFFHFQNFQREALQRGYRIRAFGTRREGLIGPEFIHPRYQIFQSEPLPPLRDRLTPVYPKRKGLGTKRMAGLVESALALLRKGELELIDRIPQALTASPTPSTLLDALENIHQPPPEASAEHLTEWLAPFRQRLALEELLAHALSLRKIRSEWVQARSYPLTVESDGLDRFINSLPWPLTSAQVRVWQEIAQDLERPIPMLRLLQGDVGSGKTVLAALTAFVTVRNQGQAAVMAPTELLVNQHARTFHEWFASHGIPVRSLHARLTRKERREVLQELASGLPCVVLGTQSLFQSDVEFPKLMSIIIDEQHRFGVEQRLNLSDKGPQRPHQLIMTATPIPRTLAMSLYAGLDQSRIDELPPGRIPVVTAVLPEARRAELMTRLCSLCQSGQQVFWVCPRVEDTEGGSGRAVETAFHELRAACPDLRLGMIHGRMDSSDRQRIVEDFQDGRLDILVATTIIEVGVNIPRANVMVIDGAERLGLLQLHQLRGRIGRGNQGGQCLLVYGPLSPEARARLDILRKTTDGFVIAESDLEIRGPGEVWGTRQSGGLAFRIADLFRDRELLTRIPKAVELIEAEVPENVEPLIHRWLGTNLRYGQA</sequence>
<protein>
    <recommendedName>
        <fullName evidence="8">Probable DNA 3'-5' helicase RecG</fullName>
    </recommendedName>
</protein>
<evidence type="ECO:0000256" key="7">
    <source>
        <dbReference type="ARBA" id="ARBA00023204"/>
    </source>
</evidence>
<feature type="domain" description="Helicase ATP-binding" evidence="9">
    <location>
        <begin position="292"/>
        <end position="454"/>
    </location>
</feature>
<evidence type="ECO:0000256" key="1">
    <source>
        <dbReference type="ARBA" id="ARBA00022741"/>
    </source>
</evidence>
<keyword evidence="4 11" id="KW-0347">Helicase</keyword>
<dbReference type="SMART" id="SM00490">
    <property type="entry name" value="HELICc"/>
    <property type="match status" value="1"/>
</dbReference>
<dbReference type="CDD" id="cd17992">
    <property type="entry name" value="DEXHc_RecG"/>
    <property type="match status" value="1"/>
</dbReference>
<evidence type="ECO:0000256" key="4">
    <source>
        <dbReference type="ARBA" id="ARBA00022806"/>
    </source>
</evidence>
<dbReference type="AlphaFoldDB" id="T0ZJG9"/>
<dbReference type="Pfam" id="PF00271">
    <property type="entry name" value="Helicase_C"/>
    <property type="match status" value="1"/>
</dbReference>
<dbReference type="PROSITE" id="PS51192">
    <property type="entry name" value="HELICASE_ATP_BIND_1"/>
    <property type="match status" value="1"/>
</dbReference>